<feature type="binding site" evidence="11">
    <location>
        <position position="178"/>
    </location>
    <ligand>
        <name>Mg(2+)</name>
        <dbReference type="ChEBI" id="CHEBI:18420"/>
    </ligand>
</feature>
<organism evidence="12 13">
    <name type="scientific">Bacteroides fragilis</name>
    <dbReference type="NCBI Taxonomy" id="817"/>
    <lineage>
        <taxon>Bacteria</taxon>
        <taxon>Pseudomonadati</taxon>
        <taxon>Bacteroidota</taxon>
        <taxon>Bacteroidia</taxon>
        <taxon>Bacteroidales</taxon>
        <taxon>Bacteroidaceae</taxon>
        <taxon>Bacteroides</taxon>
    </lineage>
</organism>
<dbReference type="Gene3D" id="3.10.520.10">
    <property type="entry name" value="ApbE-like domains"/>
    <property type="match status" value="1"/>
</dbReference>
<keyword evidence="4 10" id="KW-0808">Transferase</keyword>
<dbReference type="InterPro" id="IPR003374">
    <property type="entry name" value="ApbE-like_sf"/>
</dbReference>
<dbReference type="EMBL" id="LIDT01000012">
    <property type="protein sequence ID" value="OCR34380.1"/>
    <property type="molecule type" value="Genomic_DNA"/>
</dbReference>
<protein>
    <recommendedName>
        <fullName evidence="2 10">FAD:protein FMN transferase</fullName>
        <ecNumber evidence="1 10">2.7.1.180</ecNumber>
    </recommendedName>
    <alternativeName>
        <fullName evidence="8 10">Flavin transferase</fullName>
    </alternativeName>
</protein>
<evidence type="ECO:0000256" key="8">
    <source>
        <dbReference type="ARBA" id="ARBA00031306"/>
    </source>
</evidence>
<keyword evidence="3 10" id="KW-0285">Flavoprotein</keyword>
<comment type="similarity">
    <text evidence="10">Belongs to the ApbE family.</text>
</comment>
<evidence type="ECO:0000256" key="4">
    <source>
        <dbReference type="ARBA" id="ARBA00022679"/>
    </source>
</evidence>
<dbReference type="SUPFAM" id="SSF143631">
    <property type="entry name" value="ApbE-like"/>
    <property type="match status" value="1"/>
</dbReference>
<evidence type="ECO:0000256" key="6">
    <source>
        <dbReference type="ARBA" id="ARBA00022827"/>
    </source>
</evidence>
<name>A0A853Q024_BACFG</name>
<dbReference type="GO" id="GO:0016740">
    <property type="term" value="F:transferase activity"/>
    <property type="evidence" value="ECO:0007669"/>
    <property type="project" value="UniProtKB-UniRule"/>
</dbReference>
<keyword evidence="5 10" id="KW-0479">Metal-binding</keyword>
<feature type="binding site" evidence="11">
    <location>
        <position position="300"/>
    </location>
    <ligand>
        <name>Mg(2+)</name>
        <dbReference type="ChEBI" id="CHEBI:18420"/>
    </ligand>
</feature>
<evidence type="ECO:0000256" key="10">
    <source>
        <dbReference type="PIRNR" id="PIRNR006268"/>
    </source>
</evidence>
<feature type="binding site" evidence="11">
    <location>
        <position position="296"/>
    </location>
    <ligand>
        <name>Mg(2+)</name>
        <dbReference type="ChEBI" id="CHEBI:18420"/>
    </ligand>
</feature>
<accession>A0A853Q024</accession>
<evidence type="ECO:0000256" key="7">
    <source>
        <dbReference type="ARBA" id="ARBA00022842"/>
    </source>
</evidence>
<evidence type="ECO:0000256" key="3">
    <source>
        <dbReference type="ARBA" id="ARBA00022630"/>
    </source>
</evidence>
<comment type="caution">
    <text evidence="12">The sequence shown here is derived from an EMBL/GenBank/DDBJ whole genome shotgun (WGS) entry which is preliminary data.</text>
</comment>
<evidence type="ECO:0000256" key="5">
    <source>
        <dbReference type="ARBA" id="ARBA00022723"/>
    </source>
</evidence>
<evidence type="ECO:0000313" key="13">
    <source>
        <dbReference type="Proteomes" id="UP000093197"/>
    </source>
</evidence>
<evidence type="ECO:0000256" key="2">
    <source>
        <dbReference type="ARBA" id="ARBA00016337"/>
    </source>
</evidence>
<comment type="catalytic activity">
    <reaction evidence="9 10">
        <text>L-threonyl-[protein] + FAD = FMN-L-threonyl-[protein] + AMP + H(+)</text>
        <dbReference type="Rhea" id="RHEA:36847"/>
        <dbReference type="Rhea" id="RHEA-COMP:11060"/>
        <dbReference type="Rhea" id="RHEA-COMP:11061"/>
        <dbReference type="ChEBI" id="CHEBI:15378"/>
        <dbReference type="ChEBI" id="CHEBI:30013"/>
        <dbReference type="ChEBI" id="CHEBI:57692"/>
        <dbReference type="ChEBI" id="CHEBI:74257"/>
        <dbReference type="ChEBI" id="CHEBI:456215"/>
        <dbReference type="EC" id="2.7.1.180"/>
    </reaction>
</comment>
<reference evidence="12 13" key="1">
    <citation type="journal article" date="2016" name="PLoS ONE">
        <title>Genomic Diversity of Enterotoxigenic Strains of Bacteroides fragilis.</title>
        <authorList>
            <person name="Pierce J.V."/>
            <person name="Bernstein H.D."/>
        </authorList>
    </citation>
    <scope>NUCLEOTIDE SEQUENCE [LARGE SCALE GENOMIC DNA]</scope>
    <source>
        <strain evidence="12 13">20793-3</strain>
    </source>
</reference>
<evidence type="ECO:0000313" key="12">
    <source>
        <dbReference type="EMBL" id="OCR34380.1"/>
    </source>
</evidence>
<dbReference type="Proteomes" id="UP000093197">
    <property type="component" value="Unassembled WGS sequence"/>
</dbReference>
<dbReference type="PANTHER" id="PTHR30040:SF2">
    <property type="entry name" value="FAD:PROTEIN FMN TRANSFERASE"/>
    <property type="match status" value="1"/>
</dbReference>
<dbReference type="PIRSF" id="PIRSF006268">
    <property type="entry name" value="ApbE"/>
    <property type="match status" value="1"/>
</dbReference>
<dbReference type="PANTHER" id="PTHR30040">
    <property type="entry name" value="THIAMINE BIOSYNTHESIS LIPOPROTEIN APBE"/>
    <property type="match status" value="1"/>
</dbReference>
<gene>
    <name evidence="12" type="ORF">AC094_12270</name>
</gene>
<dbReference type="EC" id="2.7.1.180" evidence="1 10"/>
<evidence type="ECO:0000256" key="1">
    <source>
        <dbReference type="ARBA" id="ARBA00011955"/>
    </source>
</evidence>
<evidence type="ECO:0000256" key="11">
    <source>
        <dbReference type="PIRSR" id="PIRSR006268-2"/>
    </source>
</evidence>
<dbReference type="InterPro" id="IPR024932">
    <property type="entry name" value="ApbE"/>
</dbReference>
<sequence>MLLTYFLLIMEKKTRKSFIWLAILLLGTIWILAQRNKQIPYNSINGLVFGTVYNITYQYDGNLKAEIDAELKKFDGSLSPFNDTSVITRVNRNEEIVTDTFFQTCFNRSMEISAETRGAFDITVAPLANAWGFGFKKGAFPDSIMIDSLLQITGYQKVKLENGKVIKEDPRVMLSCSAVAKGYSVDVVARYLDSKGIKNYMVDIGGELVVKGVNPKEEAWRIGINKPVDDSLSLNQEIQTTLKLTNVGIATSGNYRNFYYKDGKKYAHTIDPRTGYPVQHNILSATVVADDCMTADALATAFMVMGLDEAEAFTKSHPNIGAYFIYSDEKGEMKSYFTKNMKQYLDK</sequence>
<dbReference type="GO" id="GO:0046872">
    <property type="term" value="F:metal ion binding"/>
    <property type="evidence" value="ECO:0007669"/>
    <property type="project" value="UniProtKB-UniRule"/>
</dbReference>
<dbReference type="Pfam" id="PF02424">
    <property type="entry name" value="ApbE"/>
    <property type="match status" value="1"/>
</dbReference>
<dbReference type="AlphaFoldDB" id="A0A853Q024"/>
<evidence type="ECO:0000256" key="9">
    <source>
        <dbReference type="ARBA" id="ARBA00048540"/>
    </source>
</evidence>
<keyword evidence="6 10" id="KW-0274">FAD</keyword>
<proteinExistence type="inferred from homology"/>
<keyword evidence="7 10" id="KW-0460">Magnesium</keyword>
<comment type="cofactor">
    <cofactor evidence="11">
        <name>Mg(2+)</name>
        <dbReference type="ChEBI" id="CHEBI:18420"/>
    </cofactor>
    <cofactor evidence="11">
        <name>Mn(2+)</name>
        <dbReference type="ChEBI" id="CHEBI:29035"/>
    </cofactor>
    <text evidence="11">Magnesium. Can also use manganese.</text>
</comment>